<proteinExistence type="predicted"/>
<feature type="region of interest" description="Disordered" evidence="1">
    <location>
        <begin position="137"/>
        <end position="175"/>
    </location>
</feature>
<evidence type="ECO:0000313" key="3">
    <source>
        <dbReference type="Proteomes" id="UP000053858"/>
    </source>
</evidence>
<dbReference type="Proteomes" id="UP000053858">
    <property type="component" value="Unassembled WGS sequence"/>
</dbReference>
<evidence type="ECO:0000256" key="1">
    <source>
        <dbReference type="SAM" id="MobiDB-lite"/>
    </source>
</evidence>
<reference evidence="3" key="1">
    <citation type="journal article" date="2014" name="Science">
        <title>Comparative genomics reveals insights into avian genome evolution and adaptation.</title>
        <authorList>
            <consortium name="Avian Genome Consortium"/>
            <person name="Zhang G."/>
            <person name="Li C."/>
            <person name="Li Q."/>
            <person name="Li B."/>
            <person name="Larkin D.M."/>
            <person name="Lee C."/>
            <person name="Storz J.F."/>
            <person name="Antunes A."/>
            <person name="Greenwold M.J."/>
            <person name="Meredith R.W."/>
            <person name="Odeen A."/>
            <person name="Cui J."/>
            <person name="Zhou Q."/>
            <person name="Xu L."/>
            <person name="Pan H."/>
            <person name="Wang Z."/>
            <person name="Jin L."/>
            <person name="Zhang P."/>
            <person name="Hu H."/>
            <person name="Yang W."/>
            <person name="Hu J."/>
            <person name="Xiao J."/>
            <person name="Yang Z."/>
            <person name="Liu Y."/>
            <person name="Xie Q."/>
            <person name="Yu H."/>
            <person name="Lian J."/>
            <person name="Wen P."/>
            <person name="Zhang F."/>
            <person name="Li H."/>
            <person name="Zeng Y."/>
            <person name="Xiong Z."/>
            <person name="Liu S."/>
            <person name="Zhou L."/>
            <person name="Huang Z."/>
            <person name="An N."/>
            <person name="Wang J."/>
            <person name="Zheng Q."/>
            <person name="Xiong Y."/>
            <person name="Wang G."/>
            <person name="Wang B."/>
            <person name="Wang J."/>
            <person name="Fan Y."/>
            <person name="da Fonseca R.R."/>
            <person name="Alfaro-Nunez A."/>
            <person name="Schubert M."/>
            <person name="Orlando L."/>
            <person name="Mourier T."/>
            <person name="Howard J.T."/>
            <person name="Ganapathy G."/>
            <person name="Pfenning A."/>
            <person name="Whitney O."/>
            <person name="Rivas M.V."/>
            <person name="Hara E."/>
            <person name="Smith J."/>
            <person name="Farre M."/>
            <person name="Narayan J."/>
            <person name="Slavov G."/>
            <person name="Romanov M.N."/>
            <person name="Borges R."/>
            <person name="Machado J.P."/>
            <person name="Khan I."/>
            <person name="Springer M.S."/>
            <person name="Gatesy J."/>
            <person name="Hoffmann F.G."/>
            <person name="Opazo J.C."/>
            <person name="Hastad O."/>
            <person name="Sawyer R.H."/>
            <person name="Kim H."/>
            <person name="Kim K.W."/>
            <person name="Kim H.J."/>
            <person name="Cho S."/>
            <person name="Li N."/>
            <person name="Huang Y."/>
            <person name="Bruford M.W."/>
            <person name="Zhan X."/>
            <person name="Dixon A."/>
            <person name="Bertelsen M.F."/>
            <person name="Derryberry E."/>
            <person name="Warren W."/>
            <person name="Wilson R.K."/>
            <person name="Li S."/>
            <person name="Ray D.A."/>
            <person name="Green R.E."/>
            <person name="O'Brien S.J."/>
            <person name="Griffin D."/>
            <person name="Johnson W.E."/>
            <person name="Haussler D."/>
            <person name="Ryder O.A."/>
            <person name="Willerslev E."/>
            <person name="Graves G.R."/>
            <person name="Alstrom P."/>
            <person name="Fjeldsa J."/>
            <person name="Mindell D.P."/>
            <person name="Edwards S.V."/>
            <person name="Braun E.L."/>
            <person name="Rahbek C."/>
            <person name="Burt D.W."/>
            <person name="Houde P."/>
            <person name="Zhang Y."/>
            <person name="Yang H."/>
            <person name="Wang J."/>
            <person name="Jarvis E.D."/>
            <person name="Gilbert M.T."/>
            <person name="Wang J."/>
        </authorList>
    </citation>
    <scope>NUCLEOTIDE SEQUENCE [LARGE SCALE GENOMIC DNA]</scope>
</reference>
<protein>
    <submittedName>
        <fullName evidence="2">Uncharacterized protein</fullName>
    </submittedName>
</protein>
<dbReference type="AlphaFoldDB" id="A0A0A0ARS1"/>
<dbReference type="EMBL" id="KL872712">
    <property type="protein sequence ID" value="KGL96656.1"/>
    <property type="molecule type" value="Genomic_DNA"/>
</dbReference>
<keyword evidence="3" id="KW-1185">Reference proteome</keyword>
<feature type="non-terminal residue" evidence="2">
    <location>
        <position position="175"/>
    </location>
</feature>
<organism evidence="2 3">
    <name type="scientific">Charadrius vociferus</name>
    <name type="common">Killdeer</name>
    <name type="synonym">Aegialitis vocifera</name>
    <dbReference type="NCBI Taxonomy" id="50402"/>
    <lineage>
        <taxon>Eukaryota</taxon>
        <taxon>Metazoa</taxon>
        <taxon>Chordata</taxon>
        <taxon>Craniata</taxon>
        <taxon>Vertebrata</taxon>
        <taxon>Euteleostomi</taxon>
        <taxon>Archelosauria</taxon>
        <taxon>Archosauria</taxon>
        <taxon>Dinosauria</taxon>
        <taxon>Saurischia</taxon>
        <taxon>Theropoda</taxon>
        <taxon>Coelurosauria</taxon>
        <taxon>Aves</taxon>
        <taxon>Neognathae</taxon>
        <taxon>Neoaves</taxon>
        <taxon>Charadriiformes</taxon>
        <taxon>Charadriidae</taxon>
        <taxon>Charadrius</taxon>
    </lineage>
</organism>
<name>A0A0A0ARS1_CHAVO</name>
<sequence length="175" mass="18839">MGEGITFVDGHSVGNTITRVHHNTSGTTRGIQGQHSLDGYIHGWGVEGLKHDLFTHLCHLLSVGFGVQGSLCEQHRVLLRGYSQLIVESVVPDLLHVIPVGDNTVFNGVLQGQDTSFALGFITNIAVFLAHTNHHTLRNKDQPPPPTTYLMSGATHDGREDGTGRIVPGETGLAH</sequence>
<gene>
    <name evidence="2" type="ORF">N301_15341</name>
</gene>
<accession>A0A0A0ARS1</accession>
<evidence type="ECO:0000313" key="2">
    <source>
        <dbReference type="EMBL" id="KGL96656.1"/>
    </source>
</evidence>